<feature type="transmembrane region" description="Helical" evidence="11">
    <location>
        <begin position="73"/>
        <end position="91"/>
    </location>
</feature>
<evidence type="ECO:0000256" key="8">
    <source>
        <dbReference type="ARBA" id="ARBA00023170"/>
    </source>
</evidence>
<keyword evidence="7 11" id="KW-0472">Membrane</keyword>
<feature type="coiled-coil region" evidence="10">
    <location>
        <begin position="187"/>
        <end position="214"/>
    </location>
</feature>
<dbReference type="PANTHER" id="PTHR21137">
    <property type="entry name" value="ODORANT RECEPTOR"/>
    <property type="match status" value="1"/>
</dbReference>
<dbReference type="AlphaFoldDB" id="A0A834I6H6"/>
<name>A0A834I6H6_RHYFE</name>
<dbReference type="PANTHER" id="PTHR21137:SF35">
    <property type="entry name" value="ODORANT RECEPTOR 19A-RELATED"/>
    <property type="match status" value="1"/>
</dbReference>
<keyword evidence="9" id="KW-0807">Transducer</keyword>
<dbReference type="OrthoDB" id="8117390at2759"/>
<evidence type="ECO:0000256" key="6">
    <source>
        <dbReference type="ARBA" id="ARBA00022989"/>
    </source>
</evidence>
<evidence type="ECO:0000313" key="12">
    <source>
        <dbReference type="EMBL" id="KAF7274884.1"/>
    </source>
</evidence>
<keyword evidence="6 11" id="KW-1133">Transmembrane helix</keyword>
<dbReference type="Pfam" id="PF02949">
    <property type="entry name" value="7tm_6"/>
    <property type="match status" value="1"/>
</dbReference>
<dbReference type="GO" id="GO:0005549">
    <property type="term" value="F:odorant binding"/>
    <property type="evidence" value="ECO:0007669"/>
    <property type="project" value="InterPro"/>
</dbReference>
<dbReference type="InterPro" id="IPR004117">
    <property type="entry name" value="7tm6_olfct_rcpt"/>
</dbReference>
<keyword evidence="2" id="KW-1003">Cell membrane</keyword>
<organism evidence="12 13">
    <name type="scientific">Rhynchophorus ferrugineus</name>
    <name type="common">Red palm weevil</name>
    <name type="synonym">Curculio ferrugineus</name>
    <dbReference type="NCBI Taxonomy" id="354439"/>
    <lineage>
        <taxon>Eukaryota</taxon>
        <taxon>Metazoa</taxon>
        <taxon>Ecdysozoa</taxon>
        <taxon>Arthropoda</taxon>
        <taxon>Hexapoda</taxon>
        <taxon>Insecta</taxon>
        <taxon>Pterygota</taxon>
        <taxon>Neoptera</taxon>
        <taxon>Endopterygota</taxon>
        <taxon>Coleoptera</taxon>
        <taxon>Polyphaga</taxon>
        <taxon>Cucujiformia</taxon>
        <taxon>Curculionidae</taxon>
        <taxon>Dryophthorinae</taxon>
        <taxon>Rhynchophorus</taxon>
    </lineage>
</organism>
<keyword evidence="5" id="KW-0552">Olfaction</keyword>
<evidence type="ECO:0000256" key="1">
    <source>
        <dbReference type="ARBA" id="ARBA00004651"/>
    </source>
</evidence>
<evidence type="ECO:0000256" key="11">
    <source>
        <dbReference type="SAM" id="Phobius"/>
    </source>
</evidence>
<protein>
    <recommendedName>
        <fullName evidence="14">Odorant receptor</fullName>
    </recommendedName>
</protein>
<sequence length="338" mass="38561">MEQQHFQGKLGDDMFKVTKNFMLLMGSWRMKSANPRTILLYKMYGFTIMSIFITLTTLTAIKLSILLIEGNEMNLVIEQVGKITMAFILLLKFRIFGTKRMADVFLMGIKDTNEAAESNQDIRNIIVETVTYCNRTNFILVGLTIAAGTLYDVNIIIEAYQFEEKHNFSVLHYHFKCFGDNETSDSEKVLQEKLKNLLQNHQKLILDMADLNKAINIAILIEYVISSLMIASMIVQFLLGVHIAFYGAMLMQVCYQLLLFGYCADEIQSLSGELSTTIYCTNWYKHSTAIKKLFLFAMMRSKNPIVLTIGPFGVMSEQSVIAIFKMAYSYVSLLSRGK</sequence>
<reference evidence="12" key="1">
    <citation type="submission" date="2020-08" db="EMBL/GenBank/DDBJ databases">
        <title>Genome sequencing and assembly of the red palm weevil Rhynchophorus ferrugineus.</title>
        <authorList>
            <person name="Dias G.B."/>
            <person name="Bergman C.M."/>
            <person name="Manee M."/>
        </authorList>
    </citation>
    <scope>NUCLEOTIDE SEQUENCE</scope>
    <source>
        <strain evidence="12">AA-2017</strain>
        <tissue evidence="12">Whole larva</tissue>
    </source>
</reference>
<evidence type="ECO:0008006" key="14">
    <source>
        <dbReference type="Google" id="ProtNLM"/>
    </source>
</evidence>
<evidence type="ECO:0000313" key="13">
    <source>
        <dbReference type="Proteomes" id="UP000625711"/>
    </source>
</evidence>
<keyword evidence="8" id="KW-0675">Receptor</keyword>
<keyword evidence="3" id="KW-0716">Sensory transduction</keyword>
<evidence type="ECO:0000256" key="9">
    <source>
        <dbReference type="ARBA" id="ARBA00023224"/>
    </source>
</evidence>
<dbReference type="GO" id="GO:0004984">
    <property type="term" value="F:olfactory receptor activity"/>
    <property type="evidence" value="ECO:0007669"/>
    <property type="project" value="InterPro"/>
</dbReference>
<dbReference type="GO" id="GO:0005886">
    <property type="term" value="C:plasma membrane"/>
    <property type="evidence" value="ECO:0007669"/>
    <property type="project" value="UniProtKB-SubCell"/>
</dbReference>
<evidence type="ECO:0000256" key="7">
    <source>
        <dbReference type="ARBA" id="ARBA00023136"/>
    </source>
</evidence>
<accession>A0A834I6H6</accession>
<dbReference type="EMBL" id="JAACXV010011920">
    <property type="protein sequence ID" value="KAF7274884.1"/>
    <property type="molecule type" value="Genomic_DNA"/>
</dbReference>
<keyword evidence="13" id="KW-1185">Reference proteome</keyword>
<evidence type="ECO:0000256" key="5">
    <source>
        <dbReference type="ARBA" id="ARBA00022725"/>
    </source>
</evidence>
<evidence type="ECO:0000256" key="10">
    <source>
        <dbReference type="SAM" id="Coils"/>
    </source>
</evidence>
<feature type="transmembrane region" description="Helical" evidence="11">
    <location>
        <begin position="214"/>
        <end position="237"/>
    </location>
</feature>
<evidence type="ECO:0000256" key="4">
    <source>
        <dbReference type="ARBA" id="ARBA00022692"/>
    </source>
</evidence>
<feature type="transmembrane region" description="Helical" evidence="11">
    <location>
        <begin position="39"/>
        <end position="61"/>
    </location>
</feature>
<gene>
    <name evidence="12" type="ORF">GWI33_012453</name>
</gene>
<comment type="subcellular location">
    <subcellularLocation>
        <location evidence="1">Cell membrane</location>
        <topology evidence="1">Multi-pass membrane protein</topology>
    </subcellularLocation>
</comment>
<dbReference type="GO" id="GO:0007165">
    <property type="term" value="P:signal transduction"/>
    <property type="evidence" value="ECO:0007669"/>
    <property type="project" value="UniProtKB-KW"/>
</dbReference>
<comment type="caution">
    <text evidence="12">The sequence shown here is derived from an EMBL/GenBank/DDBJ whole genome shotgun (WGS) entry which is preliminary data.</text>
</comment>
<dbReference type="Proteomes" id="UP000625711">
    <property type="component" value="Unassembled WGS sequence"/>
</dbReference>
<evidence type="ECO:0000256" key="3">
    <source>
        <dbReference type="ARBA" id="ARBA00022606"/>
    </source>
</evidence>
<proteinExistence type="predicted"/>
<keyword evidence="10" id="KW-0175">Coiled coil</keyword>
<keyword evidence="4 11" id="KW-0812">Transmembrane</keyword>
<evidence type="ECO:0000256" key="2">
    <source>
        <dbReference type="ARBA" id="ARBA00022475"/>
    </source>
</evidence>